<dbReference type="GO" id="GO:0007165">
    <property type="term" value="P:signal transduction"/>
    <property type="evidence" value="ECO:0007669"/>
    <property type="project" value="UniProtKB-KW"/>
</dbReference>
<dbReference type="GO" id="GO:0004984">
    <property type="term" value="F:olfactory receptor activity"/>
    <property type="evidence" value="ECO:0007669"/>
    <property type="project" value="InterPro"/>
</dbReference>
<dbReference type="PANTHER" id="PTHR21137:SF35">
    <property type="entry name" value="ODORANT RECEPTOR 19A-RELATED"/>
    <property type="match status" value="1"/>
</dbReference>
<keyword evidence="4 10" id="KW-0812">Transmembrane</keyword>
<proteinExistence type="evidence at transcript level"/>
<protein>
    <recommendedName>
        <fullName evidence="10">Odorant receptor</fullName>
    </recommendedName>
</protein>
<dbReference type="GO" id="GO:0005549">
    <property type="term" value="F:odorant binding"/>
    <property type="evidence" value="ECO:0007669"/>
    <property type="project" value="InterPro"/>
</dbReference>
<keyword evidence="2" id="KW-1003">Cell membrane</keyword>
<sequence>METQLFKSVKAIFMKESFDFTCSNIDLYNFHPQLRIFIIPMGIFFNNPNSTLRYIWPFVSVSLSIIACTIEGMSALHFFQIQNYAIATECFCYCLLLGVIPFIYISTILGKSQVIKLINDMNNDFLFISKLGSRYRDRFLNGQLLIWQLCLTWLCFTAMIAVMYPLMTSVYLLYVSIFITQDEHQVRPLMFSMWLPKDDPYRTPNYEIFFILETNYCILYVQSFVVYVYILFHVMLHNYYLLDMILLDFEMLFDGLDETTATLPRHDSRRIAVQMTLNNRIKRIATWHQSVFNSIASMSSVLGPPLVYQVVFSGIAICLIAYQVVEKLGAGTLDLFFSMLLIAAIIQLWIPCFIGTVLRDKAFEVADAAWNCGWHETALGRLVRLDLLIIILRAQQPLSIKFIGLQNVALETFSSNMSSAYTYFNMLRQYN</sequence>
<feature type="transmembrane region" description="Helical" evidence="10">
    <location>
        <begin position="144"/>
        <end position="166"/>
    </location>
</feature>
<feature type="transmembrane region" description="Helical" evidence="10">
    <location>
        <begin position="54"/>
        <end position="78"/>
    </location>
</feature>
<feature type="transmembrane region" description="Helical" evidence="10">
    <location>
        <begin position="337"/>
        <end position="358"/>
    </location>
</feature>
<organism evidence="11">
    <name type="scientific">Leucinodes orbonalis</name>
    <dbReference type="NCBI Taxonomy" id="711050"/>
    <lineage>
        <taxon>Eukaryota</taxon>
        <taxon>Metazoa</taxon>
        <taxon>Ecdysozoa</taxon>
        <taxon>Arthropoda</taxon>
        <taxon>Hexapoda</taxon>
        <taxon>Insecta</taxon>
        <taxon>Pterygota</taxon>
        <taxon>Neoptera</taxon>
        <taxon>Endopterygota</taxon>
        <taxon>Lepidoptera</taxon>
        <taxon>Glossata</taxon>
        <taxon>Ditrysia</taxon>
        <taxon>Pyraloidea</taxon>
        <taxon>Crambidae</taxon>
        <taxon>Spilomelinae</taxon>
        <taxon>Leucinodes</taxon>
    </lineage>
</organism>
<dbReference type="GO" id="GO:0005886">
    <property type="term" value="C:plasma membrane"/>
    <property type="evidence" value="ECO:0007669"/>
    <property type="project" value="UniProtKB-SubCell"/>
</dbReference>
<keyword evidence="9 10" id="KW-0807">Transducer</keyword>
<comment type="caution">
    <text evidence="10">Lacks conserved residue(s) required for the propagation of feature annotation.</text>
</comment>
<comment type="subcellular location">
    <subcellularLocation>
        <location evidence="1 10">Cell membrane</location>
        <topology evidence="1 10">Multi-pass membrane protein</topology>
    </subcellularLocation>
</comment>
<keyword evidence="3 10" id="KW-0716">Sensory transduction</keyword>
<evidence type="ECO:0000256" key="1">
    <source>
        <dbReference type="ARBA" id="ARBA00004651"/>
    </source>
</evidence>
<keyword evidence="5 10" id="KW-0552">Olfaction</keyword>
<evidence type="ECO:0000256" key="3">
    <source>
        <dbReference type="ARBA" id="ARBA00022606"/>
    </source>
</evidence>
<evidence type="ECO:0000256" key="9">
    <source>
        <dbReference type="ARBA" id="ARBA00023224"/>
    </source>
</evidence>
<evidence type="ECO:0000313" key="11">
    <source>
        <dbReference type="EMBL" id="WPO56470.1"/>
    </source>
</evidence>
<evidence type="ECO:0000256" key="7">
    <source>
        <dbReference type="ARBA" id="ARBA00023136"/>
    </source>
</evidence>
<evidence type="ECO:0000256" key="10">
    <source>
        <dbReference type="RuleBase" id="RU351113"/>
    </source>
</evidence>
<feature type="transmembrane region" description="Helical" evidence="10">
    <location>
        <begin position="306"/>
        <end position="325"/>
    </location>
</feature>
<dbReference type="EMBL" id="OQ970363">
    <property type="protein sequence ID" value="WPO56470.1"/>
    <property type="molecule type" value="mRNA"/>
</dbReference>
<dbReference type="PANTHER" id="PTHR21137">
    <property type="entry name" value="ODORANT RECEPTOR"/>
    <property type="match status" value="1"/>
</dbReference>
<evidence type="ECO:0000256" key="8">
    <source>
        <dbReference type="ARBA" id="ARBA00023170"/>
    </source>
</evidence>
<evidence type="ECO:0000256" key="2">
    <source>
        <dbReference type="ARBA" id="ARBA00022475"/>
    </source>
</evidence>
<comment type="similarity">
    <text evidence="10">Belongs to the insect chemoreceptor superfamily. Heteromeric odorant receptor channel (TC 1.A.69) family.</text>
</comment>
<accession>A0AAU0QKB2</accession>
<keyword evidence="8 10" id="KW-0675">Receptor</keyword>
<reference evidence="11" key="1">
    <citation type="submission" date="2023-05" db="EMBL/GenBank/DDBJ databases">
        <authorList>
            <person name="Pathak J."/>
            <person name="Thiruvengadam V."/>
            <person name="Gracy G.R."/>
            <person name="M M."/>
        </authorList>
    </citation>
    <scope>NUCLEOTIDE SEQUENCE</scope>
    <source>
        <tissue evidence="11">Head and antenna</tissue>
    </source>
</reference>
<keyword evidence="7 10" id="KW-0472">Membrane</keyword>
<name>A0AAU0QKB2_9NEOP</name>
<evidence type="ECO:0000256" key="5">
    <source>
        <dbReference type="ARBA" id="ARBA00022725"/>
    </source>
</evidence>
<feature type="transmembrane region" description="Helical" evidence="10">
    <location>
        <begin position="84"/>
        <end position="105"/>
    </location>
</feature>
<dbReference type="AlphaFoldDB" id="A0AAU0QKB2"/>
<dbReference type="Pfam" id="PF02949">
    <property type="entry name" value="7tm_6"/>
    <property type="match status" value="1"/>
</dbReference>
<evidence type="ECO:0000256" key="4">
    <source>
        <dbReference type="ARBA" id="ARBA00022692"/>
    </source>
</evidence>
<evidence type="ECO:0000256" key="6">
    <source>
        <dbReference type="ARBA" id="ARBA00022989"/>
    </source>
</evidence>
<feature type="transmembrane region" description="Helical" evidence="10">
    <location>
        <begin position="219"/>
        <end position="242"/>
    </location>
</feature>
<keyword evidence="6 10" id="KW-1133">Transmembrane helix</keyword>
<dbReference type="InterPro" id="IPR004117">
    <property type="entry name" value="7tm6_olfct_rcpt"/>
</dbReference>